<organism evidence="5">
    <name type="scientific">viral metagenome</name>
    <dbReference type="NCBI Taxonomy" id="1070528"/>
    <lineage>
        <taxon>unclassified sequences</taxon>
        <taxon>metagenomes</taxon>
        <taxon>organismal metagenomes</taxon>
    </lineage>
</organism>
<evidence type="ECO:0000256" key="1">
    <source>
        <dbReference type="ARBA" id="ARBA00022722"/>
    </source>
</evidence>
<reference evidence="5" key="1">
    <citation type="journal article" date="2020" name="Nature">
        <title>Giant virus diversity and host interactions through global metagenomics.</title>
        <authorList>
            <person name="Schulz F."/>
            <person name="Roux S."/>
            <person name="Paez-Espino D."/>
            <person name="Jungbluth S."/>
            <person name="Walsh D.A."/>
            <person name="Denef V.J."/>
            <person name="McMahon K.D."/>
            <person name="Konstantinidis K.T."/>
            <person name="Eloe-Fadrosh E.A."/>
            <person name="Kyrpides N.C."/>
            <person name="Woyke T."/>
        </authorList>
    </citation>
    <scope>NUCLEOTIDE SEQUENCE</scope>
    <source>
        <strain evidence="5">GVMAG-M-3300023174-116</strain>
    </source>
</reference>
<proteinExistence type="predicted"/>
<dbReference type="InterPro" id="IPR012337">
    <property type="entry name" value="RNaseH-like_sf"/>
</dbReference>
<evidence type="ECO:0000259" key="4">
    <source>
        <dbReference type="SMART" id="SM00479"/>
    </source>
</evidence>
<dbReference type="PANTHER" id="PTHR30231:SF4">
    <property type="entry name" value="PROTEIN NEN2"/>
    <property type="match status" value="1"/>
</dbReference>
<dbReference type="CDD" id="cd06127">
    <property type="entry name" value="DEDDh"/>
    <property type="match status" value="1"/>
</dbReference>
<accession>A0A6C0D4F7</accession>
<protein>
    <recommendedName>
        <fullName evidence="4">Exonuclease domain-containing protein</fullName>
    </recommendedName>
</protein>
<evidence type="ECO:0000256" key="3">
    <source>
        <dbReference type="ARBA" id="ARBA00022839"/>
    </source>
</evidence>
<dbReference type="EMBL" id="MN739534">
    <property type="protein sequence ID" value="QHT11397.1"/>
    <property type="molecule type" value="Genomic_DNA"/>
</dbReference>
<dbReference type="Gene3D" id="3.30.420.10">
    <property type="entry name" value="Ribonuclease H-like superfamily/Ribonuclease H"/>
    <property type="match status" value="1"/>
</dbReference>
<name>A0A6C0D4F7_9ZZZZ</name>
<dbReference type="SUPFAM" id="SSF53098">
    <property type="entry name" value="Ribonuclease H-like"/>
    <property type="match status" value="1"/>
</dbReference>
<feature type="domain" description="Exonuclease" evidence="4">
    <location>
        <begin position="2"/>
        <end position="205"/>
    </location>
</feature>
<dbReference type="InterPro" id="IPR013520">
    <property type="entry name" value="Ribonucl_H"/>
</dbReference>
<keyword evidence="2" id="KW-0378">Hydrolase</keyword>
<keyword evidence="1" id="KW-0540">Nuclease</keyword>
<evidence type="ECO:0000256" key="2">
    <source>
        <dbReference type="ARBA" id="ARBA00022801"/>
    </source>
</evidence>
<dbReference type="GO" id="GO:0008408">
    <property type="term" value="F:3'-5' exonuclease activity"/>
    <property type="evidence" value="ECO:0007669"/>
    <property type="project" value="TreeGrafter"/>
</dbReference>
<sequence>MKVLVFDTETSGLQEKGASIYDKSKWPYIIQLSYILYDLSVNSALIKDNYITIDDSLVISQESYNIHHICREILDTQGINIVEALKAFNECLKDCDIVVGHNLSFDKRLIFVECFRNNVTQYFTEFEHNIMTHKPEFCTMKNTVEFCKLERLTATNKVYYKNPKLSELYTILFPNEQVPKDLHNSLIDVAMTLRCYLKYAHNFDIKEANNSLKPLFLSI</sequence>
<dbReference type="AlphaFoldDB" id="A0A6C0D4F7"/>
<dbReference type="InterPro" id="IPR036397">
    <property type="entry name" value="RNaseH_sf"/>
</dbReference>
<evidence type="ECO:0000313" key="5">
    <source>
        <dbReference type="EMBL" id="QHT11397.1"/>
    </source>
</evidence>
<dbReference type="GO" id="GO:0003676">
    <property type="term" value="F:nucleic acid binding"/>
    <property type="evidence" value="ECO:0007669"/>
    <property type="project" value="InterPro"/>
</dbReference>
<keyword evidence="3" id="KW-0269">Exonuclease</keyword>
<dbReference type="SMART" id="SM00479">
    <property type="entry name" value="EXOIII"/>
    <property type="match status" value="1"/>
</dbReference>
<dbReference type="PANTHER" id="PTHR30231">
    <property type="entry name" value="DNA POLYMERASE III SUBUNIT EPSILON"/>
    <property type="match status" value="1"/>
</dbReference>
<dbReference type="Pfam" id="PF00929">
    <property type="entry name" value="RNase_T"/>
    <property type="match status" value="1"/>
</dbReference>